<accession>A0ABR6RKX0</accession>
<dbReference type="Pfam" id="PF09604">
    <property type="entry name" value="Potass_KdpF"/>
    <property type="match status" value="1"/>
</dbReference>
<comment type="caution">
    <text evidence="2">The sequence shown here is derived from an EMBL/GenBank/DDBJ whole genome shotgun (WGS) entry which is preliminary data.</text>
</comment>
<evidence type="ECO:0000313" key="3">
    <source>
        <dbReference type="Proteomes" id="UP000562492"/>
    </source>
</evidence>
<keyword evidence="3" id="KW-1185">Reference proteome</keyword>
<name>A0ABR6RKX0_9BURK</name>
<keyword evidence="1" id="KW-1133">Transmembrane helix</keyword>
<evidence type="ECO:0000256" key="1">
    <source>
        <dbReference type="SAM" id="Phobius"/>
    </source>
</evidence>
<organism evidence="2 3">
    <name type="scientific">Comamonas odontotermitis</name>
    <dbReference type="NCBI Taxonomy" id="379895"/>
    <lineage>
        <taxon>Bacteria</taxon>
        <taxon>Pseudomonadati</taxon>
        <taxon>Pseudomonadota</taxon>
        <taxon>Betaproteobacteria</taxon>
        <taxon>Burkholderiales</taxon>
        <taxon>Comamonadaceae</taxon>
        <taxon>Comamonas</taxon>
    </lineage>
</organism>
<dbReference type="InterPro" id="IPR011726">
    <property type="entry name" value="KdpF"/>
</dbReference>
<sequence>MPYHWVEVLAVLAAGGLFVYLGYALLRPEKF</sequence>
<gene>
    <name evidence="2" type="ORF">HNP33_003785</name>
</gene>
<dbReference type="NCBIfam" id="TIGR02115">
    <property type="entry name" value="potass_kdpF"/>
    <property type="match status" value="1"/>
</dbReference>
<feature type="transmembrane region" description="Helical" evidence="1">
    <location>
        <begin position="6"/>
        <end position="26"/>
    </location>
</feature>
<evidence type="ECO:0000313" key="2">
    <source>
        <dbReference type="EMBL" id="MBB6579669.1"/>
    </source>
</evidence>
<dbReference type="EMBL" id="JACHKZ010000035">
    <property type="protein sequence ID" value="MBB6579669.1"/>
    <property type="molecule type" value="Genomic_DNA"/>
</dbReference>
<reference evidence="2 3" key="1">
    <citation type="submission" date="2020-08" db="EMBL/GenBank/DDBJ databases">
        <title>Functional genomics of gut bacteria from endangered species of beetles.</title>
        <authorList>
            <person name="Carlos-Shanley C."/>
        </authorList>
    </citation>
    <scope>NUCLEOTIDE SEQUENCE [LARGE SCALE GENOMIC DNA]</scope>
    <source>
        <strain evidence="2 3">S00124</strain>
    </source>
</reference>
<proteinExistence type="predicted"/>
<protein>
    <submittedName>
        <fullName evidence="2">K+-transporting ATPase KdpF subunit</fullName>
    </submittedName>
</protein>
<dbReference type="Proteomes" id="UP000562492">
    <property type="component" value="Unassembled WGS sequence"/>
</dbReference>
<keyword evidence="1" id="KW-0812">Transmembrane</keyword>
<keyword evidence="1" id="KW-0472">Membrane</keyword>